<keyword evidence="9 12" id="KW-0863">Zinc-finger</keyword>
<name>A0AAV5HWS0_9ROSI</name>
<comment type="caution">
    <text evidence="15">The sequence shown here is derived from an EMBL/GenBank/DDBJ whole genome shotgun (WGS) entry which is preliminary data.</text>
</comment>
<evidence type="ECO:0000256" key="12">
    <source>
        <dbReference type="PROSITE-ProRule" id="PRU00175"/>
    </source>
</evidence>
<evidence type="ECO:0000256" key="9">
    <source>
        <dbReference type="ARBA" id="ARBA00022771"/>
    </source>
</evidence>
<accession>A0AAV5HWS0</accession>
<comment type="subcellular location">
    <subcellularLocation>
        <location evidence="2">Cytoplasm</location>
    </subcellularLocation>
</comment>
<dbReference type="InterPro" id="IPR013087">
    <property type="entry name" value="Znf_C2H2_type"/>
</dbReference>
<dbReference type="GO" id="GO:0008270">
    <property type="term" value="F:zinc ion binding"/>
    <property type="evidence" value="ECO:0007669"/>
    <property type="project" value="UniProtKB-KW"/>
</dbReference>
<dbReference type="EMBL" id="BPVZ01000005">
    <property type="protein sequence ID" value="GKU91175.1"/>
    <property type="molecule type" value="Genomic_DNA"/>
</dbReference>
<dbReference type="CDD" id="cd16615">
    <property type="entry name" value="RING-HC_ZNF598"/>
    <property type="match status" value="1"/>
</dbReference>
<comment type="pathway">
    <text evidence="3">Protein modification; protein ubiquitination.</text>
</comment>
<dbReference type="PROSITE" id="PS50089">
    <property type="entry name" value="ZF_RING_2"/>
    <property type="match status" value="1"/>
</dbReference>
<comment type="catalytic activity">
    <reaction evidence="1">
        <text>S-ubiquitinyl-[E2 ubiquitin-conjugating enzyme]-L-cysteine + [acceptor protein]-L-lysine = [E2 ubiquitin-conjugating enzyme]-L-cysteine + N(6)-ubiquitinyl-[acceptor protein]-L-lysine.</text>
        <dbReference type="EC" id="2.3.2.27"/>
    </reaction>
</comment>
<evidence type="ECO:0000256" key="2">
    <source>
        <dbReference type="ARBA" id="ARBA00004496"/>
    </source>
</evidence>
<evidence type="ECO:0000256" key="11">
    <source>
        <dbReference type="ARBA" id="ARBA00035113"/>
    </source>
</evidence>
<gene>
    <name evidence="15" type="ORF">SLEP1_g5084</name>
</gene>
<feature type="compositionally biased region" description="Basic residues" evidence="13">
    <location>
        <begin position="762"/>
        <end position="773"/>
    </location>
</feature>
<feature type="compositionally biased region" description="Low complexity" evidence="13">
    <location>
        <begin position="468"/>
        <end position="477"/>
    </location>
</feature>
<comment type="similarity">
    <text evidence="11">Belongs to the ZNF598/HEL2 family.</text>
</comment>
<evidence type="ECO:0000256" key="1">
    <source>
        <dbReference type="ARBA" id="ARBA00000900"/>
    </source>
</evidence>
<dbReference type="GO" id="GO:0061630">
    <property type="term" value="F:ubiquitin protein ligase activity"/>
    <property type="evidence" value="ECO:0007669"/>
    <property type="project" value="UniProtKB-EC"/>
</dbReference>
<protein>
    <recommendedName>
        <fullName evidence="4">RING-type E3 ubiquitin transferase</fullName>
        <ecNumber evidence="4">2.3.2.27</ecNumber>
    </recommendedName>
</protein>
<keyword evidence="8" id="KW-0479">Metal-binding</keyword>
<evidence type="ECO:0000256" key="7">
    <source>
        <dbReference type="ARBA" id="ARBA00022679"/>
    </source>
</evidence>
<feature type="region of interest" description="Disordered" evidence="13">
    <location>
        <begin position="646"/>
        <end position="679"/>
    </location>
</feature>
<keyword evidence="7" id="KW-0808">Transferase</keyword>
<dbReference type="InterPro" id="IPR001841">
    <property type="entry name" value="Znf_RING"/>
</dbReference>
<keyword evidence="10" id="KW-0862">Zinc</keyword>
<dbReference type="SMART" id="SM00355">
    <property type="entry name" value="ZnF_C2H2"/>
    <property type="match status" value="4"/>
</dbReference>
<feature type="domain" description="RING-type" evidence="14">
    <location>
        <begin position="5"/>
        <end position="46"/>
    </location>
</feature>
<evidence type="ECO:0000256" key="3">
    <source>
        <dbReference type="ARBA" id="ARBA00004906"/>
    </source>
</evidence>
<evidence type="ECO:0000259" key="14">
    <source>
        <dbReference type="PROSITE" id="PS50089"/>
    </source>
</evidence>
<dbReference type="AlphaFoldDB" id="A0AAV5HWS0"/>
<dbReference type="InterPro" id="IPR044288">
    <property type="entry name" value="ZNF598/HEL2"/>
</dbReference>
<evidence type="ECO:0000313" key="15">
    <source>
        <dbReference type="EMBL" id="GKU91175.1"/>
    </source>
</evidence>
<evidence type="ECO:0000256" key="5">
    <source>
        <dbReference type="ARBA" id="ARBA00022490"/>
    </source>
</evidence>
<dbReference type="PANTHER" id="PTHR22938">
    <property type="entry name" value="ZINC FINGER PROTEIN 598"/>
    <property type="match status" value="1"/>
</dbReference>
<feature type="region of interest" description="Disordered" evidence="13">
    <location>
        <begin position="468"/>
        <end position="519"/>
    </location>
</feature>
<dbReference type="EC" id="2.3.2.27" evidence="4"/>
<evidence type="ECO:0000256" key="13">
    <source>
        <dbReference type="SAM" id="MobiDB-lite"/>
    </source>
</evidence>
<dbReference type="GO" id="GO:0043022">
    <property type="term" value="F:ribosome binding"/>
    <property type="evidence" value="ECO:0007669"/>
    <property type="project" value="TreeGrafter"/>
</dbReference>
<feature type="region of interest" description="Disordered" evidence="13">
    <location>
        <begin position="720"/>
        <end position="837"/>
    </location>
</feature>
<evidence type="ECO:0000256" key="4">
    <source>
        <dbReference type="ARBA" id="ARBA00012483"/>
    </source>
</evidence>
<dbReference type="GO" id="GO:0005737">
    <property type="term" value="C:cytoplasm"/>
    <property type="evidence" value="ECO:0007669"/>
    <property type="project" value="UniProtKB-SubCell"/>
</dbReference>
<dbReference type="InterPro" id="IPR056437">
    <property type="entry name" value="Znf-C2H2_ZNF598/HEL2"/>
</dbReference>
<dbReference type="Pfam" id="PF25447">
    <property type="entry name" value="RING_ZNF598"/>
    <property type="match status" value="1"/>
</dbReference>
<dbReference type="Pfam" id="PF23230">
    <property type="entry name" value="zf-C2H2_13"/>
    <property type="match status" value="1"/>
</dbReference>
<dbReference type="GO" id="GO:0072344">
    <property type="term" value="P:rescue of stalled ribosome"/>
    <property type="evidence" value="ECO:0007669"/>
    <property type="project" value="InterPro"/>
</dbReference>
<dbReference type="InterPro" id="IPR057634">
    <property type="entry name" value="PAH_ZNF598/HEL2"/>
</dbReference>
<keyword evidence="5" id="KW-0963">Cytoplasm</keyword>
<dbReference type="GO" id="GO:0016567">
    <property type="term" value="P:protein ubiquitination"/>
    <property type="evidence" value="ECO:0007669"/>
    <property type="project" value="TreeGrafter"/>
</dbReference>
<evidence type="ECO:0000256" key="6">
    <source>
        <dbReference type="ARBA" id="ARBA00022553"/>
    </source>
</evidence>
<dbReference type="PANTHER" id="PTHR22938:SF18">
    <property type="entry name" value="E3 UBIQUITIN-PROTEIN LIGASE HEL2-LIKE ISOFORM X1"/>
    <property type="match status" value="1"/>
</dbReference>
<evidence type="ECO:0000256" key="10">
    <source>
        <dbReference type="ARBA" id="ARBA00022833"/>
    </source>
</evidence>
<feature type="compositionally biased region" description="Low complexity" evidence="13">
    <location>
        <begin position="509"/>
        <end position="519"/>
    </location>
</feature>
<feature type="compositionally biased region" description="Polar residues" evidence="13">
    <location>
        <begin position="646"/>
        <end position="658"/>
    </location>
</feature>
<feature type="region of interest" description="Disordered" evidence="13">
    <location>
        <begin position="371"/>
        <end position="417"/>
    </location>
</feature>
<keyword evidence="16" id="KW-1185">Reference proteome</keyword>
<dbReference type="Pfam" id="PF23202">
    <property type="entry name" value="PAH_ZNF598"/>
    <property type="match status" value="1"/>
</dbReference>
<evidence type="ECO:0000256" key="8">
    <source>
        <dbReference type="ARBA" id="ARBA00022723"/>
    </source>
</evidence>
<keyword evidence="6" id="KW-0597">Phosphoprotein</keyword>
<feature type="compositionally biased region" description="Low complexity" evidence="13">
    <location>
        <begin position="403"/>
        <end position="414"/>
    </location>
</feature>
<evidence type="ECO:0000313" key="16">
    <source>
        <dbReference type="Proteomes" id="UP001054252"/>
    </source>
</evidence>
<feature type="compositionally biased region" description="Basic residues" evidence="13">
    <location>
        <begin position="660"/>
        <end position="670"/>
    </location>
</feature>
<proteinExistence type="inferred from homology"/>
<dbReference type="InterPro" id="IPR041888">
    <property type="entry name" value="RING-HC_ZNF598/HEL2"/>
</dbReference>
<sequence length="837" mass="92298">MDDSCVVCADTLKWVAYGPCGHREVCSTCVIRLRFICEDRRCCLCKCESDIIFVTRALGDYTKVINDFADFPADPPDGQVGHYWYHEGTQAFFDDLDHYNMVKAMCKLSCVVCQKDELRDAGSKRRGEFKNIEQLKSHLIKSHRLLMCSLCLEGRKVFICEQKLYNKAQLNQHIRTGDSKVDGNESERGGFSGHPMCEFCQNPFYGDNELYLHMSTEHYTCHICQRQHPGQYDYFRNYDDMEIHFRQEHFLCEEEDCLTKKFVVFSTNSELKRHTAMEHGGRLSRSKRNATLQIPVSFQYPRSYEQNRQGGGRHSLLESSDSQFSSVTQTSLATNHAERLHDTSTSAQIIASHSGTHEVSSIVGPFQSLATIDSEPSGHRKASRKSRYGQLEESSFPPLPVASSSSQQKSRSNSGELAGSTLAARLHHGNNGTINVLNTSQAWPAVSHQPTVSASGCYQSRTMPNLTSSLSSSSSSLRKPARVDEHLLSSSASSSQGTACSVAPANFPSSSRNTSSTSKVSHSASASNLVGRGLFNYSLSSASMAQISCKAPTSSRPLLKVEDVQSANKALVEKVRAALEFDEDRYSVFKAVSSKYRQGLVNTEEYLANVYQFGLAHLVLELAGLCPDAQKQRELVESYNLNLRSTASNQNGLSNDTGQSRHKKGSRKGKEKCEDNDKVSTNGLTGWVKAFQSNTRPSAEEAGVLFKDVWDSKKGKSKVYGDEQMNLSSADQSQTEPRTGNGPQSEGGACSSNNLSNGKGGNKPRKKVSKFLRNRLGDASAGVVSNPGISSSDPGPDHFEEKADESEEPPEGLPVRGVWRNGGGRRLLAMTKRETKK</sequence>
<feature type="compositionally biased region" description="Polar residues" evidence="13">
    <location>
        <begin position="725"/>
        <end position="744"/>
    </location>
</feature>
<organism evidence="15 16">
    <name type="scientific">Rubroshorea leprosula</name>
    <dbReference type="NCBI Taxonomy" id="152421"/>
    <lineage>
        <taxon>Eukaryota</taxon>
        <taxon>Viridiplantae</taxon>
        <taxon>Streptophyta</taxon>
        <taxon>Embryophyta</taxon>
        <taxon>Tracheophyta</taxon>
        <taxon>Spermatophyta</taxon>
        <taxon>Magnoliopsida</taxon>
        <taxon>eudicotyledons</taxon>
        <taxon>Gunneridae</taxon>
        <taxon>Pentapetalae</taxon>
        <taxon>rosids</taxon>
        <taxon>malvids</taxon>
        <taxon>Malvales</taxon>
        <taxon>Dipterocarpaceae</taxon>
        <taxon>Rubroshorea</taxon>
    </lineage>
</organism>
<dbReference type="Proteomes" id="UP001054252">
    <property type="component" value="Unassembled WGS sequence"/>
</dbReference>
<reference evidence="15 16" key="1">
    <citation type="journal article" date="2021" name="Commun. Biol.">
        <title>The genome of Shorea leprosula (Dipterocarpaceae) highlights the ecological relevance of drought in aseasonal tropical rainforests.</title>
        <authorList>
            <person name="Ng K.K.S."/>
            <person name="Kobayashi M.J."/>
            <person name="Fawcett J.A."/>
            <person name="Hatakeyama M."/>
            <person name="Paape T."/>
            <person name="Ng C.H."/>
            <person name="Ang C.C."/>
            <person name="Tnah L.H."/>
            <person name="Lee C.T."/>
            <person name="Nishiyama T."/>
            <person name="Sese J."/>
            <person name="O'Brien M.J."/>
            <person name="Copetti D."/>
            <person name="Mohd Noor M.I."/>
            <person name="Ong R.C."/>
            <person name="Putra M."/>
            <person name="Sireger I.Z."/>
            <person name="Indrioko S."/>
            <person name="Kosugi Y."/>
            <person name="Izuno A."/>
            <person name="Isagi Y."/>
            <person name="Lee S.L."/>
            <person name="Shimizu K.K."/>
        </authorList>
    </citation>
    <scope>NUCLEOTIDE SEQUENCE [LARGE SCALE GENOMIC DNA]</scope>
    <source>
        <strain evidence="15">214</strain>
    </source>
</reference>